<sequence length="99" mass="11287">MTERFPLANQNTSLTSDMLALRADVRVWEKRVMANEDLLAFLTKEPTATTSPLEAERNLLLARQALQAALWRGYEHYATHRAEYIEAARQECPVPLTLS</sequence>
<proteinExistence type="predicted"/>
<organism evidence="1 2">
    <name type="scientific">Candidatus Saccharimonas aalborgensis</name>
    <dbReference type="NCBI Taxonomy" id="1332188"/>
    <lineage>
        <taxon>Bacteria</taxon>
        <taxon>Candidatus Saccharimonadota</taxon>
        <taxon>Candidatus Saccharimonadia</taxon>
        <taxon>Candidatus Saccharimonadales</taxon>
        <taxon>Candidatus Saccharimonadaceae</taxon>
        <taxon>Candidatus Saccharimonas</taxon>
    </lineage>
</organism>
<dbReference type="AlphaFoldDB" id="R4PVM0"/>
<protein>
    <submittedName>
        <fullName evidence="1">Uncharacterized protein</fullName>
    </submittedName>
</protein>
<gene>
    <name evidence="1" type="ORF">L336_0587</name>
</gene>
<dbReference type="Proteomes" id="UP000013893">
    <property type="component" value="Chromosome"/>
</dbReference>
<dbReference type="KEGG" id="saal:L336_0587"/>
<dbReference type="STRING" id="1332188.L336_0587"/>
<keyword evidence="2" id="KW-1185">Reference proteome</keyword>
<evidence type="ECO:0000313" key="1">
    <source>
        <dbReference type="EMBL" id="AGL62290.1"/>
    </source>
</evidence>
<reference evidence="1 2" key="1">
    <citation type="journal article" date="2013" name="Nat. Biotechnol.">
        <title>Genome sequences of rare, uncultured bacteria obtained by differential coverage binning of multiple metagenomes.</title>
        <authorList>
            <person name="Albertsen M."/>
            <person name="Hugenholtz P."/>
            <person name="Skarshewski A."/>
            <person name="Nielsen K.L."/>
            <person name="Tyson G.W."/>
            <person name="Nielsen P.H."/>
        </authorList>
    </citation>
    <scope>NUCLEOTIDE SEQUENCE [LARGE SCALE GENOMIC DNA]</scope>
    <source>
        <strain evidence="1">TM71</strain>
    </source>
</reference>
<accession>R4PVM0</accession>
<dbReference type="EMBL" id="CP005957">
    <property type="protein sequence ID" value="AGL62290.1"/>
    <property type="molecule type" value="Genomic_DNA"/>
</dbReference>
<evidence type="ECO:0000313" key="2">
    <source>
        <dbReference type="Proteomes" id="UP000013893"/>
    </source>
</evidence>
<dbReference type="HOGENOM" id="CLU_2315101_0_0_0"/>
<name>R4PVM0_9BACT</name>
<dbReference type="RefSeq" id="WP_015641740.1">
    <property type="nucleotide sequence ID" value="NC_021219.1"/>
</dbReference>